<dbReference type="InterPro" id="IPR015797">
    <property type="entry name" value="NUDIX_hydrolase-like_dom_sf"/>
</dbReference>
<organism evidence="5 6">
    <name type="scientific">Rhodococcus kronopolitis</name>
    <dbReference type="NCBI Taxonomy" id="1460226"/>
    <lineage>
        <taxon>Bacteria</taxon>
        <taxon>Bacillati</taxon>
        <taxon>Actinomycetota</taxon>
        <taxon>Actinomycetes</taxon>
        <taxon>Mycobacteriales</taxon>
        <taxon>Nocardiaceae</taxon>
        <taxon>Rhodococcus</taxon>
    </lineage>
</organism>
<proteinExistence type="predicted"/>
<evidence type="ECO:0000256" key="3">
    <source>
        <dbReference type="ARBA" id="ARBA00022842"/>
    </source>
</evidence>
<evidence type="ECO:0000256" key="1">
    <source>
        <dbReference type="ARBA" id="ARBA00001946"/>
    </source>
</evidence>
<feature type="domain" description="Nudix hydrolase" evidence="4">
    <location>
        <begin position="189"/>
        <end position="330"/>
    </location>
</feature>
<gene>
    <name evidence="5" type="ORF">ACFO6S_03580</name>
</gene>
<name>A0ABV9FR71_9NOCA</name>
<evidence type="ECO:0000313" key="6">
    <source>
        <dbReference type="Proteomes" id="UP001595914"/>
    </source>
</evidence>
<dbReference type="PROSITE" id="PS51462">
    <property type="entry name" value="NUDIX"/>
    <property type="match status" value="1"/>
</dbReference>
<dbReference type="SUPFAM" id="SSF55811">
    <property type="entry name" value="Nudix"/>
    <property type="match status" value="1"/>
</dbReference>
<dbReference type="Proteomes" id="UP001595914">
    <property type="component" value="Unassembled WGS sequence"/>
</dbReference>
<evidence type="ECO:0000256" key="2">
    <source>
        <dbReference type="ARBA" id="ARBA00022801"/>
    </source>
</evidence>
<sequence length="351" mass="38081">MTFSATTVLVLVLVVAVLLVVGAWAYATANRLDRLHVRSDLSWQALDAALARRAVVARAVAVGLEPAGYSFGGPVSDAVDGRILTELADKAEQADRGHRETAENALSAELGAVPTDSLAPQLVAELADAEARVLIARRFHNDAVRDTLALRTRRPVRWLHLGGTAPLPSYFEIAERTAGATTAGLTVDEMRTSARVVLLDERGRVLLLRGHDPQTPDVHFWFTIGGGVESGENLRATAAREVAEETGLEVDPAALRGPMWRRVAVFPYDGELIRSEELFFALQTTGFTPQRGGFTELERRAITGFRWCTGTEMRAIAAAGEVVYPEELPDLLGEARTVVARAVDPEVRSIR</sequence>
<keyword evidence="6" id="KW-1185">Reference proteome</keyword>
<comment type="cofactor">
    <cofactor evidence="1">
        <name>Mg(2+)</name>
        <dbReference type="ChEBI" id="CHEBI:18420"/>
    </cofactor>
</comment>
<dbReference type="InterPro" id="IPR000086">
    <property type="entry name" value="NUDIX_hydrolase_dom"/>
</dbReference>
<dbReference type="InterPro" id="IPR020084">
    <property type="entry name" value="NUDIX_hydrolase_CS"/>
</dbReference>
<dbReference type="PROSITE" id="PS00893">
    <property type="entry name" value="NUDIX_BOX"/>
    <property type="match status" value="1"/>
</dbReference>
<dbReference type="PANTHER" id="PTHR43046">
    <property type="entry name" value="GDP-MANNOSE MANNOSYL HYDROLASE"/>
    <property type="match status" value="1"/>
</dbReference>
<evidence type="ECO:0000313" key="5">
    <source>
        <dbReference type="EMBL" id="MFC4602769.1"/>
    </source>
</evidence>
<dbReference type="Pfam" id="PF00293">
    <property type="entry name" value="NUDIX"/>
    <property type="match status" value="1"/>
</dbReference>
<dbReference type="Gene3D" id="3.90.79.10">
    <property type="entry name" value="Nucleoside Triphosphate Pyrophosphohydrolase"/>
    <property type="match status" value="1"/>
</dbReference>
<dbReference type="EMBL" id="JBHSFO010000002">
    <property type="protein sequence ID" value="MFC4602769.1"/>
    <property type="molecule type" value="Genomic_DNA"/>
</dbReference>
<reference evidence="6" key="1">
    <citation type="journal article" date="2019" name="Int. J. Syst. Evol. Microbiol.">
        <title>The Global Catalogue of Microorganisms (GCM) 10K type strain sequencing project: providing services to taxonomists for standard genome sequencing and annotation.</title>
        <authorList>
            <consortium name="The Broad Institute Genomics Platform"/>
            <consortium name="The Broad Institute Genome Sequencing Center for Infectious Disease"/>
            <person name="Wu L."/>
            <person name="Ma J."/>
        </authorList>
    </citation>
    <scope>NUCLEOTIDE SEQUENCE [LARGE SCALE GENOMIC DNA]</scope>
    <source>
        <strain evidence="6">CCUG 54520</strain>
    </source>
</reference>
<comment type="caution">
    <text evidence="5">The sequence shown here is derived from an EMBL/GenBank/DDBJ whole genome shotgun (WGS) entry which is preliminary data.</text>
</comment>
<accession>A0ABV9FR71</accession>
<dbReference type="CDD" id="cd04685">
    <property type="entry name" value="NUDIX_Hydrolase"/>
    <property type="match status" value="1"/>
</dbReference>
<keyword evidence="2" id="KW-0378">Hydrolase</keyword>
<dbReference type="PANTHER" id="PTHR43046:SF12">
    <property type="entry name" value="GDP-MANNOSE MANNOSYL HYDROLASE"/>
    <property type="match status" value="1"/>
</dbReference>
<dbReference type="RefSeq" id="WP_378415197.1">
    <property type="nucleotide sequence ID" value="NZ_JBHSFO010000002.1"/>
</dbReference>
<protein>
    <submittedName>
        <fullName evidence="5">NUDIX domain-containing protein</fullName>
    </submittedName>
</protein>
<keyword evidence="3" id="KW-0460">Magnesium</keyword>
<evidence type="ECO:0000259" key="4">
    <source>
        <dbReference type="PROSITE" id="PS51462"/>
    </source>
</evidence>